<dbReference type="Proteomes" id="UP000249493">
    <property type="component" value="Unassembled WGS sequence"/>
</dbReference>
<dbReference type="InterPro" id="IPR036291">
    <property type="entry name" value="NAD(P)-bd_dom_sf"/>
</dbReference>
<dbReference type="SMART" id="SM00829">
    <property type="entry name" value="PKS_ER"/>
    <property type="match status" value="1"/>
</dbReference>
<feature type="domain" description="Enoyl reductase (ER)" evidence="1">
    <location>
        <begin position="2"/>
        <end position="305"/>
    </location>
</feature>
<dbReference type="CDD" id="cd08241">
    <property type="entry name" value="QOR1"/>
    <property type="match status" value="1"/>
</dbReference>
<sequence>MMEAADPSPGGGEVLIQIAACGVGYVDALESLGRYQVKPQLPHVPGQEISGRIVAIGDEVTGLAIGDRVITQINGGFAERAVTPAAAVTKIPDGMDYAQAAGFKINYVTALHALRDRGNLQSGEILLVLGAAGGVGSAAIQVGKCLGAKVIAVASTSEKRAFAQHMGADHVIDSAAEDYRDQIKELCSQKGPNVVLDPVCGPLFEPTFRSLAWGGRHLVVGFVGGPIPSLRANLTLLKGASLIGVDVRQFLLYEAEKGGRHLQELLDWVAEGRISPPVGRQFEFVEFIQALEYALTGKGLGKTVIKIADA</sequence>
<gene>
    <name evidence="2" type="ORF">DOZ80_25605</name>
</gene>
<dbReference type="EMBL" id="QLIN01000014">
    <property type="protein sequence ID" value="RAI64876.1"/>
    <property type="molecule type" value="Genomic_DNA"/>
</dbReference>
<dbReference type="Pfam" id="PF00107">
    <property type="entry name" value="ADH_zinc_N"/>
    <property type="match status" value="1"/>
</dbReference>
<organism evidence="2 3">
    <name type="scientific">Pseudomonas fluorescens</name>
    <dbReference type="NCBI Taxonomy" id="294"/>
    <lineage>
        <taxon>Bacteria</taxon>
        <taxon>Pseudomonadati</taxon>
        <taxon>Pseudomonadota</taxon>
        <taxon>Gammaproteobacteria</taxon>
        <taxon>Pseudomonadales</taxon>
        <taxon>Pseudomonadaceae</taxon>
        <taxon>Pseudomonas</taxon>
    </lineage>
</organism>
<dbReference type="SUPFAM" id="SSF51735">
    <property type="entry name" value="NAD(P)-binding Rossmann-fold domains"/>
    <property type="match status" value="1"/>
</dbReference>
<dbReference type="SUPFAM" id="SSF50129">
    <property type="entry name" value="GroES-like"/>
    <property type="match status" value="1"/>
</dbReference>
<dbReference type="InterPro" id="IPR002364">
    <property type="entry name" value="Quin_OxRdtase/zeta-crystal_CS"/>
</dbReference>
<accession>A0A327MR72</accession>
<evidence type="ECO:0000313" key="2">
    <source>
        <dbReference type="EMBL" id="RAI64876.1"/>
    </source>
</evidence>
<reference evidence="2 3" key="1">
    <citation type="submission" date="2018-06" db="EMBL/GenBank/DDBJ databases">
        <authorList>
            <person name="Zhirakovskaya E."/>
        </authorList>
    </citation>
    <scope>NUCLEOTIDE SEQUENCE [LARGE SCALE GENOMIC DNA]</scope>
    <source>
        <strain evidence="2 3">LY3</strain>
    </source>
</reference>
<dbReference type="GO" id="GO:0016491">
    <property type="term" value="F:oxidoreductase activity"/>
    <property type="evidence" value="ECO:0007669"/>
    <property type="project" value="InterPro"/>
</dbReference>
<evidence type="ECO:0000259" key="1">
    <source>
        <dbReference type="SMART" id="SM00829"/>
    </source>
</evidence>
<dbReference type="GO" id="GO:0008270">
    <property type="term" value="F:zinc ion binding"/>
    <property type="evidence" value="ECO:0007669"/>
    <property type="project" value="InterPro"/>
</dbReference>
<proteinExistence type="predicted"/>
<dbReference type="PANTHER" id="PTHR43677">
    <property type="entry name" value="SHORT-CHAIN DEHYDROGENASE/REDUCTASE"/>
    <property type="match status" value="1"/>
</dbReference>
<dbReference type="InterPro" id="IPR013149">
    <property type="entry name" value="ADH-like_C"/>
</dbReference>
<dbReference type="InterPro" id="IPR013154">
    <property type="entry name" value="ADH-like_N"/>
</dbReference>
<protein>
    <submittedName>
        <fullName evidence="2">NADPH:quinone oxidoreductase family protein</fullName>
    </submittedName>
</protein>
<dbReference type="Gene3D" id="3.40.50.720">
    <property type="entry name" value="NAD(P)-binding Rossmann-like Domain"/>
    <property type="match status" value="1"/>
</dbReference>
<name>A0A327MR72_PSEFL</name>
<evidence type="ECO:0000313" key="3">
    <source>
        <dbReference type="Proteomes" id="UP000249493"/>
    </source>
</evidence>
<dbReference type="AlphaFoldDB" id="A0A327MR72"/>
<dbReference type="Gene3D" id="3.90.180.10">
    <property type="entry name" value="Medium-chain alcohol dehydrogenases, catalytic domain"/>
    <property type="match status" value="1"/>
</dbReference>
<dbReference type="InterPro" id="IPR051397">
    <property type="entry name" value="Zn-ADH-like_protein"/>
</dbReference>
<dbReference type="PROSITE" id="PS01162">
    <property type="entry name" value="QOR_ZETA_CRYSTAL"/>
    <property type="match status" value="1"/>
</dbReference>
<dbReference type="PANTHER" id="PTHR43677:SF4">
    <property type="entry name" value="QUINONE OXIDOREDUCTASE-LIKE PROTEIN 2"/>
    <property type="match status" value="1"/>
</dbReference>
<comment type="caution">
    <text evidence="2">The sequence shown here is derived from an EMBL/GenBank/DDBJ whole genome shotgun (WGS) entry which is preliminary data.</text>
</comment>
<dbReference type="InterPro" id="IPR020843">
    <property type="entry name" value="ER"/>
</dbReference>
<dbReference type="Pfam" id="PF08240">
    <property type="entry name" value="ADH_N"/>
    <property type="match status" value="1"/>
</dbReference>
<dbReference type="InterPro" id="IPR011032">
    <property type="entry name" value="GroES-like_sf"/>
</dbReference>